<dbReference type="eggNOG" id="arCOG09146">
    <property type="taxonomic scope" value="Archaea"/>
</dbReference>
<reference evidence="1 2" key="2">
    <citation type="journal article" date="2000" name="Proc. Natl. Acad. Sci. U.S.A.">
        <title>Archaeal adaptation to higher temperatures revealed by genomic sequence of Thermoplasma volcanium.</title>
        <authorList>
            <person name="Kawashima T."/>
            <person name="Amano N."/>
            <person name="Koike H."/>
            <person name="Makino S."/>
            <person name="Higuchi S."/>
            <person name="Kawashima-Ohya Y."/>
            <person name="Watanabe K."/>
            <person name="Yamazaki M."/>
            <person name="Kanehori K."/>
            <person name="Kawamoto T."/>
            <person name="Nunoshiba T."/>
            <person name="Yamamoto Y."/>
            <person name="Aramaki H."/>
            <person name="Makino K."/>
            <person name="Suzuki M."/>
        </authorList>
    </citation>
    <scope>NUCLEOTIDE SEQUENCE [LARGE SCALE GENOMIC DNA]</scope>
    <source>
        <strain evidence="2">ATCC 51530 / DSM 4299 / JCM 9571 / NBRC 15438 / GSS1</strain>
    </source>
</reference>
<dbReference type="DNASU" id="1441988"/>
<dbReference type="EMBL" id="BA000011">
    <property type="protein sequence ID" value="BAB60042.1"/>
    <property type="molecule type" value="Genomic_DNA"/>
</dbReference>
<dbReference type="KEGG" id="tvo:TVG0921852"/>
<evidence type="ECO:0000313" key="1">
    <source>
        <dbReference type="EMBL" id="BAB60042.1"/>
    </source>
</evidence>
<protein>
    <submittedName>
        <fullName evidence="1">TVG0921852 protein</fullName>
    </submittedName>
</protein>
<sequence>MAHLNSTIIAHANQSSMNRFLSSNIDTDLMFMKTLENINSVEDDGILAIDDIIKKTGKNIEAAGWIFDHSTGRTVWGIQFATSVLSGRYGIYPISAEVYMIKESLDDENEYRSKIDIQKGVIEKCFTDGLNFSTVTDDA</sequence>
<dbReference type="AlphaFoldDB" id="Q97AB0"/>
<dbReference type="OrthoDB" id="194318at2157"/>
<dbReference type="Proteomes" id="UP000001017">
    <property type="component" value="Chromosome"/>
</dbReference>
<reference evidence="1 2" key="1">
    <citation type="journal article" date="1999" name="Proc. Jpn. Acad.">
        <title>Determination of the complete genomic DNA sequence of Thermoplasma volvanium GSS1.</title>
        <authorList>
            <person name="Kawashima T."/>
            <person name="Yamamoto Y."/>
            <person name="Aramaki H."/>
            <person name="Nunoshiba T."/>
            <person name="Kawamoto T."/>
            <person name="Watanabe K."/>
            <person name="Yamazaki M."/>
            <person name="Kanehori K."/>
            <person name="Amano N."/>
            <person name="Ohya Y."/>
            <person name="Makino K."/>
            <person name="Suzuki M."/>
        </authorList>
    </citation>
    <scope>NUCLEOTIDE SEQUENCE [LARGE SCALE GENOMIC DNA]</scope>
    <source>
        <strain evidence="2">ATCC 51530 / DSM 4299 / JCM 9571 / NBRC 15438 / GSS1</strain>
    </source>
</reference>
<dbReference type="PaxDb" id="273116-14325117"/>
<dbReference type="GeneID" id="1441988"/>
<name>Q97AB0_THEVO</name>
<keyword evidence="2" id="KW-1185">Reference proteome</keyword>
<dbReference type="RefSeq" id="WP_010917140.1">
    <property type="nucleotide sequence ID" value="NC_002689.2"/>
</dbReference>
<organism evidence="1 2">
    <name type="scientific">Thermoplasma volcanium (strain ATCC 51530 / DSM 4299 / JCM 9571 / NBRC 15438 / GSS1)</name>
    <dbReference type="NCBI Taxonomy" id="273116"/>
    <lineage>
        <taxon>Archaea</taxon>
        <taxon>Methanobacteriati</taxon>
        <taxon>Thermoplasmatota</taxon>
        <taxon>Thermoplasmata</taxon>
        <taxon>Thermoplasmatales</taxon>
        <taxon>Thermoplasmataceae</taxon>
        <taxon>Thermoplasma</taxon>
    </lineage>
</organism>
<dbReference type="HOGENOM" id="CLU_1840694_0_0_2"/>
<accession>Q97AB0</accession>
<proteinExistence type="predicted"/>
<evidence type="ECO:0000313" key="2">
    <source>
        <dbReference type="Proteomes" id="UP000001017"/>
    </source>
</evidence>
<gene>
    <name evidence="1" type="ORF">TVG0921852</name>
</gene>